<dbReference type="InterPro" id="IPR004210">
    <property type="entry name" value="BESS_motif"/>
</dbReference>
<sequence length="239" mass="27914">MDGSEEECGGQRKEWARVEEEGWMGVRGSVEERGREWAKLEEERWMGVRRMPRGTCRSVFDVIMSFSRHASELQLVHQSRPREEELCRRRWRTLRDTYIKEVRAREAGTTRNKKKRWHWYHHMAFMLPHVGSVVCVEDSSDPLFCVKMETTSHEESAGASTEDYLVTTSFQGNEGSAPRLEEEGEMDTVQDPVLGWVDDPDAQFLISYLPTFKRLTPRQNALARLKIQQVLYQVEFGDL</sequence>
<dbReference type="GO" id="GO:0006357">
    <property type="term" value="P:regulation of transcription by RNA polymerase II"/>
    <property type="evidence" value="ECO:0007669"/>
    <property type="project" value="TreeGrafter"/>
</dbReference>
<dbReference type="PANTHER" id="PTHR12243">
    <property type="entry name" value="MADF DOMAIN TRANSCRIPTION FACTOR"/>
    <property type="match status" value="1"/>
</dbReference>
<dbReference type="PROSITE" id="PS51031">
    <property type="entry name" value="BESS"/>
    <property type="match status" value="1"/>
</dbReference>
<dbReference type="InterPro" id="IPR039353">
    <property type="entry name" value="TF_Adf1"/>
</dbReference>
<name>A0A7R8VQ68_TIMDO</name>
<evidence type="ECO:0000313" key="3">
    <source>
        <dbReference type="EMBL" id="CAD7201093.1"/>
    </source>
</evidence>
<gene>
    <name evidence="3" type="ORF">TDIB3V08_LOCUS7296</name>
</gene>
<dbReference type="GO" id="GO:0005634">
    <property type="term" value="C:nucleus"/>
    <property type="evidence" value="ECO:0007669"/>
    <property type="project" value="UniProtKB-SubCell"/>
</dbReference>
<reference evidence="3" key="1">
    <citation type="submission" date="2020-11" db="EMBL/GenBank/DDBJ databases">
        <authorList>
            <person name="Tran Van P."/>
        </authorList>
    </citation>
    <scope>NUCLEOTIDE SEQUENCE</scope>
</reference>
<dbReference type="EMBL" id="OA568037">
    <property type="protein sequence ID" value="CAD7201093.1"/>
    <property type="molecule type" value="Genomic_DNA"/>
</dbReference>
<comment type="subcellular location">
    <subcellularLocation>
        <location evidence="1">Nucleus</location>
    </subcellularLocation>
</comment>
<dbReference type="GO" id="GO:0003677">
    <property type="term" value="F:DNA binding"/>
    <property type="evidence" value="ECO:0007669"/>
    <property type="project" value="InterPro"/>
</dbReference>
<evidence type="ECO:0000256" key="1">
    <source>
        <dbReference type="PROSITE-ProRule" id="PRU00371"/>
    </source>
</evidence>
<proteinExistence type="predicted"/>
<dbReference type="AlphaFoldDB" id="A0A7R8VQ68"/>
<keyword evidence="1" id="KW-0539">Nucleus</keyword>
<dbReference type="Pfam" id="PF02944">
    <property type="entry name" value="BESS"/>
    <property type="match status" value="1"/>
</dbReference>
<dbReference type="GO" id="GO:0005667">
    <property type="term" value="C:transcription regulator complex"/>
    <property type="evidence" value="ECO:0007669"/>
    <property type="project" value="TreeGrafter"/>
</dbReference>
<dbReference type="InterPro" id="IPR006578">
    <property type="entry name" value="MADF-dom"/>
</dbReference>
<protein>
    <recommendedName>
        <fullName evidence="2">BESS domain-containing protein</fullName>
    </recommendedName>
</protein>
<dbReference type="Pfam" id="PF10545">
    <property type="entry name" value="MADF_DNA_bdg"/>
    <property type="match status" value="1"/>
</dbReference>
<accession>A0A7R8VQ68</accession>
<dbReference type="PANTHER" id="PTHR12243:SF67">
    <property type="entry name" value="COREPRESSOR OF PANGOLIN, ISOFORM A-RELATED"/>
    <property type="match status" value="1"/>
</dbReference>
<evidence type="ECO:0000259" key="2">
    <source>
        <dbReference type="PROSITE" id="PS51031"/>
    </source>
</evidence>
<feature type="domain" description="BESS" evidence="2">
    <location>
        <begin position="198"/>
        <end position="237"/>
    </location>
</feature>
<organism evidence="3">
    <name type="scientific">Timema douglasi</name>
    <name type="common">Walking stick</name>
    <dbReference type="NCBI Taxonomy" id="61478"/>
    <lineage>
        <taxon>Eukaryota</taxon>
        <taxon>Metazoa</taxon>
        <taxon>Ecdysozoa</taxon>
        <taxon>Arthropoda</taxon>
        <taxon>Hexapoda</taxon>
        <taxon>Insecta</taxon>
        <taxon>Pterygota</taxon>
        <taxon>Neoptera</taxon>
        <taxon>Polyneoptera</taxon>
        <taxon>Phasmatodea</taxon>
        <taxon>Timematodea</taxon>
        <taxon>Timematoidea</taxon>
        <taxon>Timematidae</taxon>
        <taxon>Timema</taxon>
    </lineage>
</organism>